<gene>
    <name evidence="1" type="ORF">AX774_g7100</name>
</gene>
<evidence type="ECO:0000313" key="1">
    <source>
        <dbReference type="EMBL" id="OMH79486.1"/>
    </source>
</evidence>
<proteinExistence type="predicted"/>
<dbReference type="Proteomes" id="UP000188320">
    <property type="component" value="Unassembled WGS sequence"/>
</dbReference>
<accession>A0A1R1PEV7</accession>
<keyword evidence="2" id="KW-1185">Reference proteome</keyword>
<dbReference type="AlphaFoldDB" id="A0A1R1PEV7"/>
<organism evidence="1 2">
    <name type="scientific">Zancudomyces culisetae</name>
    <name type="common">Gut fungus</name>
    <name type="synonym">Smittium culisetae</name>
    <dbReference type="NCBI Taxonomy" id="1213189"/>
    <lineage>
        <taxon>Eukaryota</taxon>
        <taxon>Fungi</taxon>
        <taxon>Fungi incertae sedis</taxon>
        <taxon>Zoopagomycota</taxon>
        <taxon>Kickxellomycotina</taxon>
        <taxon>Harpellomycetes</taxon>
        <taxon>Harpellales</taxon>
        <taxon>Legeriomycetaceae</taxon>
        <taxon>Zancudomyces</taxon>
    </lineage>
</organism>
<comment type="caution">
    <text evidence="1">The sequence shown here is derived from an EMBL/GenBank/DDBJ whole genome shotgun (WGS) entry which is preliminary data.</text>
</comment>
<dbReference type="EMBL" id="LSSK01001547">
    <property type="protein sequence ID" value="OMH79486.1"/>
    <property type="molecule type" value="Genomic_DNA"/>
</dbReference>
<reference evidence="2" key="1">
    <citation type="submission" date="2017-01" db="EMBL/GenBank/DDBJ databases">
        <authorList>
            <person name="Wang Y."/>
            <person name="White M."/>
            <person name="Kvist S."/>
            <person name="Moncalvo J.-M."/>
        </authorList>
    </citation>
    <scope>NUCLEOTIDE SEQUENCE [LARGE SCALE GENOMIC DNA]</scope>
    <source>
        <strain evidence="2">COL-18-3</strain>
    </source>
</reference>
<evidence type="ECO:0000313" key="2">
    <source>
        <dbReference type="Proteomes" id="UP000188320"/>
    </source>
</evidence>
<sequence length="186" mass="21544">MRSEYVAIMAFSLGTFGSDVVNMQIIKEIPGGECKRYQEIGYIEEAINDLHVFEQYSDILGYTKVRYADDEFPLQEDPKHIIKEICTTKAGEMSISAKRYNEARFDNNKEVRRPGCEYPYLNTTIKKTVYPLVKEDKFLEYKSCLRGEICLTSIYFVGLEVGETRDRPIENKCTFSIYSPARPVRL</sequence>
<protein>
    <submittedName>
        <fullName evidence="1">Uncharacterized protein</fullName>
    </submittedName>
</protein>
<name>A0A1R1PEV7_ZANCU</name>